<dbReference type="EMBL" id="KN828095">
    <property type="protein sequence ID" value="KIK75462.1"/>
    <property type="molecule type" value="Genomic_DNA"/>
</dbReference>
<evidence type="ECO:0000313" key="2">
    <source>
        <dbReference type="EMBL" id="KIK75462.1"/>
    </source>
</evidence>
<sequence length="132" mass="14420">MVSTRNELRISTGITEKCRVLVSKRAATAHDATEQSTPQAGPSRIPAPPNLSIPYAGMFPFPGSVMGPSSSRFPYSQAPHPPIPEISNFCQYHSDLTHIPHYTSNPHFPAKGTYPYNSTNSPSFDTAHRSHS</sequence>
<accession>A0A0D0BVW5</accession>
<dbReference type="Proteomes" id="UP000054538">
    <property type="component" value="Unassembled WGS sequence"/>
</dbReference>
<dbReference type="AlphaFoldDB" id="A0A0D0BVW5"/>
<keyword evidence="3" id="KW-1185">Reference proteome</keyword>
<dbReference type="HOGENOM" id="CLU_1917727_0_0_1"/>
<reference evidence="2 3" key="1">
    <citation type="submission" date="2014-04" db="EMBL/GenBank/DDBJ databases">
        <authorList>
            <consortium name="DOE Joint Genome Institute"/>
            <person name="Kuo A."/>
            <person name="Kohler A."/>
            <person name="Jargeat P."/>
            <person name="Nagy L.G."/>
            <person name="Floudas D."/>
            <person name="Copeland A."/>
            <person name="Barry K.W."/>
            <person name="Cichocki N."/>
            <person name="Veneault-Fourrey C."/>
            <person name="LaButti K."/>
            <person name="Lindquist E.A."/>
            <person name="Lipzen A."/>
            <person name="Lundell T."/>
            <person name="Morin E."/>
            <person name="Murat C."/>
            <person name="Sun H."/>
            <person name="Tunlid A."/>
            <person name="Henrissat B."/>
            <person name="Grigoriev I.V."/>
            <person name="Hibbett D.S."/>
            <person name="Martin F."/>
            <person name="Nordberg H.P."/>
            <person name="Cantor M.N."/>
            <person name="Hua S.X."/>
        </authorList>
    </citation>
    <scope>NUCLEOTIDE SEQUENCE [LARGE SCALE GENOMIC DNA]</scope>
    <source>
        <strain evidence="2 3">Ve08.2h10</strain>
    </source>
</reference>
<proteinExistence type="predicted"/>
<protein>
    <submittedName>
        <fullName evidence="2">Uncharacterized protein</fullName>
    </submittedName>
</protein>
<reference evidence="3" key="2">
    <citation type="submission" date="2015-01" db="EMBL/GenBank/DDBJ databases">
        <title>Evolutionary Origins and Diversification of the Mycorrhizal Mutualists.</title>
        <authorList>
            <consortium name="DOE Joint Genome Institute"/>
            <consortium name="Mycorrhizal Genomics Consortium"/>
            <person name="Kohler A."/>
            <person name="Kuo A."/>
            <person name="Nagy L.G."/>
            <person name="Floudas D."/>
            <person name="Copeland A."/>
            <person name="Barry K.W."/>
            <person name="Cichocki N."/>
            <person name="Veneault-Fourrey C."/>
            <person name="LaButti K."/>
            <person name="Lindquist E.A."/>
            <person name="Lipzen A."/>
            <person name="Lundell T."/>
            <person name="Morin E."/>
            <person name="Murat C."/>
            <person name="Riley R."/>
            <person name="Ohm R."/>
            <person name="Sun H."/>
            <person name="Tunlid A."/>
            <person name="Henrissat B."/>
            <person name="Grigoriev I.V."/>
            <person name="Hibbett D.S."/>
            <person name="Martin F."/>
        </authorList>
    </citation>
    <scope>NUCLEOTIDE SEQUENCE [LARGE SCALE GENOMIC DNA]</scope>
    <source>
        <strain evidence="3">Ve08.2h10</strain>
    </source>
</reference>
<dbReference type="InParanoid" id="A0A0D0BVW5"/>
<feature type="region of interest" description="Disordered" evidence="1">
    <location>
        <begin position="101"/>
        <end position="132"/>
    </location>
</feature>
<feature type="compositionally biased region" description="Polar residues" evidence="1">
    <location>
        <begin position="115"/>
        <end position="124"/>
    </location>
</feature>
<gene>
    <name evidence="2" type="ORF">PAXRUDRAFT_835643</name>
</gene>
<evidence type="ECO:0000256" key="1">
    <source>
        <dbReference type="SAM" id="MobiDB-lite"/>
    </source>
</evidence>
<evidence type="ECO:0000313" key="3">
    <source>
        <dbReference type="Proteomes" id="UP000054538"/>
    </source>
</evidence>
<organism evidence="2 3">
    <name type="scientific">Paxillus rubicundulus Ve08.2h10</name>
    <dbReference type="NCBI Taxonomy" id="930991"/>
    <lineage>
        <taxon>Eukaryota</taxon>
        <taxon>Fungi</taxon>
        <taxon>Dikarya</taxon>
        <taxon>Basidiomycota</taxon>
        <taxon>Agaricomycotina</taxon>
        <taxon>Agaricomycetes</taxon>
        <taxon>Agaricomycetidae</taxon>
        <taxon>Boletales</taxon>
        <taxon>Paxilineae</taxon>
        <taxon>Paxillaceae</taxon>
        <taxon>Paxillus</taxon>
    </lineage>
</organism>
<feature type="region of interest" description="Disordered" evidence="1">
    <location>
        <begin position="25"/>
        <end position="49"/>
    </location>
</feature>
<name>A0A0D0BVW5_9AGAM</name>